<keyword evidence="11" id="KW-0057">Aromatic amino acid biosynthesis</keyword>
<proteinExistence type="predicted"/>
<keyword evidence="9" id="KW-0963">Cytoplasm</keyword>
<evidence type="ECO:0000256" key="5">
    <source>
        <dbReference type="ARBA" id="ARBA00004817"/>
    </source>
</evidence>
<comment type="function">
    <text evidence="2">Catalyzes the Claisen rearrangement of chorismate to prephenate and the decarboxylation/dehydration of prephenate to phenylpyruvate.</text>
</comment>
<feature type="binding site" evidence="19">
    <location>
        <position position="32"/>
    </location>
    <ligand>
        <name>substrate</name>
    </ligand>
</feature>
<evidence type="ECO:0000256" key="19">
    <source>
        <dbReference type="PIRSR" id="PIRSR001500-1"/>
    </source>
</evidence>
<dbReference type="Gene3D" id="1.20.59.10">
    <property type="entry name" value="Chorismate mutase"/>
    <property type="match status" value="1"/>
</dbReference>
<evidence type="ECO:0000256" key="16">
    <source>
        <dbReference type="ARBA" id="ARBA00031175"/>
    </source>
</evidence>
<dbReference type="SMART" id="SM00830">
    <property type="entry name" value="CM_2"/>
    <property type="match status" value="1"/>
</dbReference>
<evidence type="ECO:0000256" key="9">
    <source>
        <dbReference type="ARBA" id="ARBA00022490"/>
    </source>
</evidence>
<keyword evidence="14" id="KW-0456">Lyase</keyword>
<dbReference type="EMBL" id="FOIJ01000009">
    <property type="protein sequence ID" value="SEU19865.1"/>
    <property type="molecule type" value="Genomic_DNA"/>
</dbReference>
<dbReference type="SUPFAM" id="SSF48600">
    <property type="entry name" value="Chorismate mutase II"/>
    <property type="match status" value="1"/>
</dbReference>
<dbReference type="Proteomes" id="UP000199181">
    <property type="component" value="Unassembled WGS sequence"/>
</dbReference>
<evidence type="ECO:0000259" key="22">
    <source>
        <dbReference type="PROSITE" id="PS51171"/>
    </source>
</evidence>
<dbReference type="Gene3D" id="3.40.190.10">
    <property type="entry name" value="Periplasmic binding protein-like II"/>
    <property type="match status" value="2"/>
</dbReference>
<dbReference type="GO" id="GO:0009094">
    <property type="term" value="P:L-phenylalanine biosynthetic process"/>
    <property type="evidence" value="ECO:0007669"/>
    <property type="project" value="UniProtKB-UniPathway"/>
</dbReference>
<dbReference type="PROSITE" id="PS51671">
    <property type="entry name" value="ACT"/>
    <property type="match status" value="1"/>
</dbReference>
<dbReference type="PIRSF" id="PIRSF001500">
    <property type="entry name" value="Chor_mut_pdt_Ppr"/>
    <property type="match status" value="1"/>
</dbReference>
<dbReference type="CDD" id="cd04905">
    <property type="entry name" value="ACT_CM-PDT"/>
    <property type="match status" value="1"/>
</dbReference>
<dbReference type="SUPFAM" id="SSF53850">
    <property type="entry name" value="Periplasmic binding protein-like II"/>
    <property type="match status" value="1"/>
</dbReference>
<dbReference type="EC" id="5.4.99.5" evidence="6"/>
<feature type="binding site" evidence="19">
    <location>
        <position position="43"/>
    </location>
    <ligand>
        <name>substrate</name>
    </ligand>
</feature>
<evidence type="ECO:0000256" key="3">
    <source>
        <dbReference type="ARBA" id="ARBA00004496"/>
    </source>
</evidence>
<dbReference type="InterPro" id="IPR045865">
    <property type="entry name" value="ACT-like_dom_sf"/>
</dbReference>
<evidence type="ECO:0000313" key="24">
    <source>
        <dbReference type="EMBL" id="SEU19865.1"/>
    </source>
</evidence>
<evidence type="ECO:0000256" key="6">
    <source>
        <dbReference type="ARBA" id="ARBA00012404"/>
    </source>
</evidence>
<keyword evidence="25" id="KW-1185">Reference proteome</keyword>
<keyword evidence="15" id="KW-0511">Multifunctional enzyme</keyword>
<feature type="binding site" evidence="19">
    <location>
        <position position="88"/>
    </location>
    <ligand>
        <name>substrate</name>
    </ligand>
</feature>
<feature type="domain" description="Prephenate dehydratase" evidence="22">
    <location>
        <begin position="105"/>
        <end position="285"/>
    </location>
</feature>
<sequence length="383" mass="42419">MSWHMADLPDIARLRTDIERIDTEIMDALRRRMNLADDIARTKVADASPLRDPPREDLVLHRVREVATAHGLDPHEIERIYRIIMDMSVARQQALIQRLDTTPLRVGYPGIEGSYSHLAARQRYKGRSGGVLLTGLETGREVLEALRRGALDLALLPIENTSAGSMNETYDLLAEGGAVIIGELVSQVDHRLLGLPGSRLEEVRTVLSHPQAISQCEAFLRKVPWIRALPEYDTSAAALKVRERNDPTVAAIASESAAQRFGLEVLVRDIQPSSGNYTRFVEVSREAAPIPADAHCKTSLMVVLEHKPGTLGQVLTALSQRGVNLAKLESRPIPGQPWRYRFYLDLEGHAADAPLVAALQDLQPLTSSMRLLGTYPRVEGLHE</sequence>
<dbReference type="GO" id="GO:0046417">
    <property type="term" value="P:chorismate metabolic process"/>
    <property type="evidence" value="ECO:0007669"/>
    <property type="project" value="InterPro"/>
</dbReference>
<dbReference type="UniPathway" id="UPA00121">
    <property type="reaction ID" value="UER00345"/>
</dbReference>
<dbReference type="GO" id="GO:0005737">
    <property type="term" value="C:cytoplasm"/>
    <property type="evidence" value="ECO:0007669"/>
    <property type="project" value="UniProtKB-SubCell"/>
</dbReference>
<keyword evidence="10" id="KW-0028">Amino-acid biosynthesis</keyword>
<evidence type="ECO:0000256" key="15">
    <source>
        <dbReference type="ARBA" id="ARBA00023268"/>
    </source>
</evidence>
<feature type="binding site" evidence="19">
    <location>
        <position position="15"/>
    </location>
    <ligand>
        <name>substrate</name>
    </ligand>
</feature>
<dbReference type="CDD" id="cd13631">
    <property type="entry name" value="PBP2_Ct-PDT_like"/>
    <property type="match status" value="1"/>
</dbReference>
<dbReference type="PANTHER" id="PTHR21022">
    <property type="entry name" value="PREPHENATE DEHYDRATASE P PROTEIN"/>
    <property type="match status" value="1"/>
</dbReference>
<evidence type="ECO:0000256" key="13">
    <source>
        <dbReference type="ARBA" id="ARBA00023235"/>
    </source>
</evidence>
<dbReference type="InterPro" id="IPR036263">
    <property type="entry name" value="Chorismate_II_sf"/>
</dbReference>
<evidence type="ECO:0000256" key="8">
    <source>
        <dbReference type="ARBA" id="ARBA00014401"/>
    </source>
</evidence>
<dbReference type="GO" id="GO:0004664">
    <property type="term" value="F:prephenate dehydratase activity"/>
    <property type="evidence" value="ECO:0007669"/>
    <property type="project" value="UniProtKB-EC"/>
</dbReference>
<accession>A0A1I0K7H6</accession>
<dbReference type="NCBIfam" id="NF008865">
    <property type="entry name" value="PRK11898.1"/>
    <property type="match status" value="1"/>
</dbReference>
<evidence type="ECO:0000256" key="20">
    <source>
        <dbReference type="PIRSR" id="PIRSR001500-2"/>
    </source>
</evidence>
<evidence type="ECO:0000256" key="12">
    <source>
        <dbReference type="ARBA" id="ARBA00023222"/>
    </source>
</evidence>
<reference evidence="25" key="1">
    <citation type="submission" date="2016-10" db="EMBL/GenBank/DDBJ databases">
        <authorList>
            <person name="Varghese N."/>
            <person name="Submissions S."/>
        </authorList>
    </citation>
    <scope>NUCLEOTIDE SEQUENCE [LARGE SCALE GENOMIC DNA]</scope>
    <source>
        <strain evidence="25">DSM 16858</strain>
    </source>
</reference>
<dbReference type="InterPro" id="IPR002701">
    <property type="entry name" value="CM_II_prokaryot"/>
</dbReference>
<evidence type="ECO:0000256" key="7">
    <source>
        <dbReference type="ARBA" id="ARBA00013147"/>
    </source>
</evidence>
<dbReference type="PROSITE" id="PS51168">
    <property type="entry name" value="CHORISMATE_MUT_2"/>
    <property type="match status" value="1"/>
</dbReference>
<dbReference type="AlphaFoldDB" id="A0A1I0K7H6"/>
<comment type="catalytic activity">
    <reaction evidence="1">
        <text>chorismate = prephenate</text>
        <dbReference type="Rhea" id="RHEA:13897"/>
        <dbReference type="ChEBI" id="CHEBI:29748"/>
        <dbReference type="ChEBI" id="CHEBI:29934"/>
        <dbReference type="EC" id="5.4.99.5"/>
    </reaction>
</comment>
<dbReference type="UniPathway" id="UPA00120">
    <property type="reaction ID" value="UER00203"/>
</dbReference>
<evidence type="ECO:0000256" key="14">
    <source>
        <dbReference type="ARBA" id="ARBA00023239"/>
    </source>
</evidence>
<protein>
    <recommendedName>
        <fullName evidence="8">Bifunctional chorismate mutase/prephenate dehydratase</fullName>
        <ecNumber evidence="7">4.2.1.51</ecNumber>
        <ecNumber evidence="6">5.4.99.5</ecNumber>
    </recommendedName>
    <alternativeName>
        <fullName evidence="17">Chorismate mutase-prephenate dehydratase</fullName>
    </alternativeName>
    <alternativeName>
        <fullName evidence="16">p-protein</fullName>
    </alternativeName>
</protein>
<keyword evidence="13" id="KW-0413">Isomerase</keyword>
<evidence type="ECO:0000259" key="23">
    <source>
        <dbReference type="PROSITE" id="PS51671"/>
    </source>
</evidence>
<feature type="site" description="Essential for prephenate dehydratase activity" evidence="20">
    <location>
        <position position="278"/>
    </location>
</feature>
<evidence type="ECO:0000259" key="21">
    <source>
        <dbReference type="PROSITE" id="PS51168"/>
    </source>
</evidence>
<comment type="pathway">
    <text evidence="5">Metabolic intermediate biosynthesis; prephenate biosynthesis; prephenate from chorismate: step 1/1.</text>
</comment>
<feature type="binding site" evidence="19">
    <location>
        <position position="56"/>
    </location>
    <ligand>
        <name>substrate</name>
    </ligand>
</feature>
<dbReference type="InterPro" id="IPR036979">
    <property type="entry name" value="CM_dom_sf"/>
</dbReference>
<evidence type="ECO:0000313" key="25">
    <source>
        <dbReference type="Proteomes" id="UP000199181"/>
    </source>
</evidence>
<dbReference type="InterPro" id="IPR001086">
    <property type="entry name" value="Preph_deHydtase"/>
</dbReference>
<evidence type="ECO:0000256" key="4">
    <source>
        <dbReference type="ARBA" id="ARBA00004741"/>
    </source>
</evidence>
<dbReference type="InterPro" id="IPR008242">
    <property type="entry name" value="Chor_mutase/pphenate_deHydtase"/>
</dbReference>
<comment type="subcellular location">
    <subcellularLocation>
        <location evidence="3">Cytoplasm</location>
    </subcellularLocation>
</comment>
<evidence type="ECO:0000256" key="17">
    <source>
        <dbReference type="ARBA" id="ARBA00031520"/>
    </source>
</evidence>
<comment type="pathway">
    <text evidence="4">Amino-acid biosynthesis; L-phenylalanine biosynthesis; phenylpyruvate from prephenate: step 1/1.</text>
</comment>
<dbReference type="PROSITE" id="PS51171">
    <property type="entry name" value="PREPHENATE_DEHYDR_3"/>
    <property type="match status" value="1"/>
</dbReference>
<evidence type="ECO:0000256" key="10">
    <source>
        <dbReference type="ARBA" id="ARBA00022605"/>
    </source>
</evidence>
<dbReference type="GO" id="GO:0004106">
    <property type="term" value="F:chorismate mutase activity"/>
    <property type="evidence" value="ECO:0007669"/>
    <property type="project" value="UniProtKB-EC"/>
</dbReference>
<keyword evidence="12" id="KW-0584">Phenylalanine biosynthesis</keyword>
<organism evidence="24 25">
    <name type="scientific">Stigmatella erecta</name>
    <dbReference type="NCBI Taxonomy" id="83460"/>
    <lineage>
        <taxon>Bacteria</taxon>
        <taxon>Pseudomonadati</taxon>
        <taxon>Myxococcota</taxon>
        <taxon>Myxococcia</taxon>
        <taxon>Myxococcales</taxon>
        <taxon>Cystobacterineae</taxon>
        <taxon>Archangiaceae</taxon>
        <taxon>Stigmatella</taxon>
    </lineage>
</organism>
<dbReference type="PANTHER" id="PTHR21022:SF19">
    <property type="entry name" value="PREPHENATE DEHYDRATASE-RELATED"/>
    <property type="match status" value="1"/>
</dbReference>
<comment type="catalytic activity">
    <reaction evidence="18">
        <text>prephenate + H(+) = 3-phenylpyruvate + CO2 + H2O</text>
        <dbReference type="Rhea" id="RHEA:21648"/>
        <dbReference type="ChEBI" id="CHEBI:15377"/>
        <dbReference type="ChEBI" id="CHEBI:15378"/>
        <dbReference type="ChEBI" id="CHEBI:16526"/>
        <dbReference type="ChEBI" id="CHEBI:18005"/>
        <dbReference type="ChEBI" id="CHEBI:29934"/>
        <dbReference type="EC" id="4.2.1.51"/>
    </reaction>
</comment>
<dbReference type="InterPro" id="IPR002912">
    <property type="entry name" value="ACT_dom"/>
</dbReference>
<evidence type="ECO:0000256" key="11">
    <source>
        <dbReference type="ARBA" id="ARBA00023141"/>
    </source>
</evidence>
<dbReference type="EC" id="4.2.1.51" evidence="7"/>
<feature type="binding site" evidence="19">
    <location>
        <position position="92"/>
    </location>
    <ligand>
        <name>substrate</name>
    </ligand>
</feature>
<dbReference type="Gene3D" id="3.30.70.260">
    <property type="match status" value="1"/>
</dbReference>
<gene>
    <name evidence="24" type="ORF">SAMN05443639_109261</name>
</gene>
<name>A0A1I0K7H6_9BACT</name>
<dbReference type="Pfam" id="PF01817">
    <property type="entry name" value="CM_2"/>
    <property type="match status" value="1"/>
</dbReference>
<feature type="binding site" evidence="19">
    <location>
        <position position="52"/>
    </location>
    <ligand>
        <name>substrate</name>
    </ligand>
</feature>
<dbReference type="Pfam" id="PF00800">
    <property type="entry name" value="PDT"/>
    <property type="match status" value="1"/>
</dbReference>
<evidence type="ECO:0000256" key="2">
    <source>
        <dbReference type="ARBA" id="ARBA00002364"/>
    </source>
</evidence>
<evidence type="ECO:0000256" key="1">
    <source>
        <dbReference type="ARBA" id="ARBA00000824"/>
    </source>
</evidence>
<feature type="domain" description="Chorismate mutase" evidence="21">
    <location>
        <begin position="5"/>
        <end position="96"/>
    </location>
</feature>
<feature type="domain" description="ACT" evidence="23">
    <location>
        <begin position="299"/>
        <end position="376"/>
    </location>
</feature>
<dbReference type="Pfam" id="PF01842">
    <property type="entry name" value="ACT"/>
    <property type="match status" value="1"/>
</dbReference>
<evidence type="ECO:0000256" key="18">
    <source>
        <dbReference type="ARBA" id="ARBA00047848"/>
    </source>
</evidence>
<dbReference type="SUPFAM" id="SSF55021">
    <property type="entry name" value="ACT-like"/>
    <property type="match status" value="1"/>
</dbReference>